<evidence type="ECO:0000256" key="1">
    <source>
        <dbReference type="SAM" id="Phobius"/>
    </source>
</evidence>
<feature type="transmembrane region" description="Helical" evidence="1">
    <location>
        <begin position="185"/>
        <end position="207"/>
    </location>
</feature>
<evidence type="ECO:0000313" key="3">
    <source>
        <dbReference type="Proteomes" id="UP000816034"/>
    </source>
</evidence>
<dbReference type="EMBL" id="PYSW02000004">
    <property type="protein sequence ID" value="KAG2392787.1"/>
    <property type="molecule type" value="Genomic_DNA"/>
</dbReference>
<protein>
    <recommendedName>
        <fullName evidence="4">Transmembrane protein</fullName>
    </recommendedName>
</protein>
<sequence length="228" mass="25815">MSQQETLHQPTSMIPFEQQQHSNFQIYPTLSSHGHYSPQIDEDCPTLNNTTVPMTSHSDTFPTPSIIQMSSGTSAESKMSWFQSLIQSMKSNIKYKTIQRVLVLLICLCVVITSIAWNFVFGVLMSLKVVLCIASGIVSFKKHSTFLNIVSVLLMLELILNVVASILLVTLYRRAFMDIVHFQEVLWPLVVVLGFMQMAIVVLNVTIARKYEKEESEHSNEATCEKRV</sequence>
<dbReference type="GeneID" id="68103966"/>
<reference evidence="2 3" key="1">
    <citation type="journal article" date="2018" name="BMC Genomics">
        <title>The genome of Naegleria lovaniensis, the basis for a comparative approach to unravel pathogenicity factors of the human pathogenic amoeba N. fowleri.</title>
        <authorList>
            <person name="Liechti N."/>
            <person name="Schurch N."/>
            <person name="Bruggmann R."/>
            <person name="Wittwer M."/>
        </authorList>
    </citation>
    <scope>NUCLEOTIDE SEQUENCE [LARGE SCALE GENOMIC DNA]</scope>
    <source>
        <strain evidence="2 3">ATCC 30569</strain>
    </source>
</reference>
<feature type="transmembrane region" description="Helical" evidence="1">
    <location>
        <begin position="152"/>
        <end position="173"/>
    </location>
</feature>
<evidence type="ECO:0008006" key="4">
    <source>
        <dbReference type="Google" id="ProtNLM"/>
    </source>
</evidence>
<keyword evidence="1" id="KW-0472">Membrane</keyword>
<evidence type="ECO:0000313" key="2">
    <source>
        <dbReference type="EMBL" id="KAG2392787.1"/>
    </source>
</evidence>
<proteinExistence type="predicted"/>
<dbReference type="AlphaFoldDB" id="A0AA88H4H6"/>
<organism evidence="2 3">
    <name type="scientific">Naegleria lovaniensis</name>
    <name type="common">Amoeba</name>
    <dbReference type="NCBI Taxonomy" id="51637"/>
    <lineage>
        <taxon>Eukaryota</taxon>
        <taxon>Discoba</taxon>
        <taxon>Heterolobosea</taxon>
        <taxon>Tetramitia</taxon>
        <taxon>Eutetramitia</taxon>
        <taxon>Vahlkampfiidae</taxon>
        <taxon>Naegleria</taxon>
    </lineage>
</organism>
<gene>
    <name evidence="2" type="ORF">C9374_011512</name>
</gene>
<dbReference type="RefSeq" id="XP_044554681.1">
    <property type="nucleotide sequence ID" value="XM_044687176.1"/>
</dbReference>
<accession>A0AA88H4H6</accession>
<keyword evidence="1" id="KW-0812">Transmembrane</keyword>
<feature type="transmembrane region" description="Helical" evidence="1">
    <location>
        <begin position="97"/>
        <end position="117"/>
    </location>
</feature>
<dbReference type="Proteomes" id="UP000816034">
    <property type="component" value="Unassembled WGS sequence"/>
</dbReference>
<keyword evidence="3" id="KW-1185">Reference proteome</keyword>
<keyword evidence="1" id="KW-1133">Transmembrane helix</keyword>
<name>A0AA88H4H6_NAELO</name>
<comment type="caution">
    <text evidence="2">The sequence shown here is derived from an EMBL/GenBank/DDBJ whole genome shotgun (WGS) entry which is preliminary data.</text>
</comment>